<gene>
    <name evidence="9" type="ORF">F4V44_15755</name>
</gene>
<dbReference type="AlphaFoldDB" id="A0A5J5HR90"/>
<dbReference type="RefSeq" id="WP_150440977.1">
    <property type="nucleotide sequence ID" value="NZ_VYKL01000024.1"/>
</dbReference>
<dbReference type="InterPro" id="IPR036390">
    <property type="entry name" value="WH_DNA-bd_sf"/>
</dbReference>
<protein>
    <recommendedName>
        <fullName evidence="5">Glycerol operon regulatory protein</fullName>
    </recommendedName>
</protein>
<dbReference type="InterPro" id="IPR005471">
    <property type="entry name" value="Tscrpt_reg_IclR_N"/>
</dbReference>
<feature type="coiled-coil region" evidence="6">
    <location>
        <begin position="167"/>
        <end position="194"/>
    </location>
</feature>
<dbReference type="Gene3D" id="1.10.10.10">
    <property type="entry name" value="Winged helix-like DNA-binding domain superfamily/Winged helix DNA-binding domain"/>
    <property type="match status" value="1"/>
</dbReference>
<name>A0A5J5HR90_9BACI</name>
<dbReference type="Pfam" id="PF01614">
    <property type="entry name" value="IclR_C"/>
    <property type="match status" value="1"/>
</dbReference>
<dbReference type="GO" id="GO:0003700">
    <property type="term" value="F:DNA-binding transcription factor activity"/>
    <property type="evidence" value="ECO:0007669"/>
    <property type="project" value="TreeGrafter"/>
</dbReference>
<keyword evidence="10" id="KW-1185">Reference proteome</keyword>
<reference evidence="9 10" key="1">
    <citation type="submission" date="2019-09" db="EMBL/GenBank/DDBJ databases">
        <title>Whole genome sequences of isolates from the Mars Exploration Rovers.</title>
        <authorList>
            <person name="Seuylemezian A."/>
            <person name="Vaishampayan P."/>
        </authorList>
    </citation>
    <scope>NUCLEOTIDE SEQUENCE [LARGE SCALE GENOMIC DNA]</scope>
    <source>
        <strain evidence="9 10">MER_TA_151</strain>
    </source>
</reference>
<proteinExistence type="predicted"/>
<keyword evidence="3" id="KW-0804">Transcription</keyword>
<evidence type="ECO:0000313" key="10">
    <source>
        <dbReference type="Proteomes" id="UP000326671"/>
    </source>
</evidence>
<keyword evidence="6" id="KW-0175">Coiled coil</keyword>
<dbReference type="SUPFAM" id="SSF46785">
    <property type="entry name" value="Winged helix' DNA-binding domain"/>
    <property type="match status" value="1"/>
</dbReference>
<dbReference type="SUPFAM" id="SSF55781">
    <property type="entry name" value="GAF domain-like"/>
    <property type="match status" value="1"/>
</dbReference>
<evidence type="ECO:0000256" key="1">
    <source>
        <dbReference type="ARBA" id="ARBA00023015"/>
    </source>
</evidence>
<dbReference type="InterPro" id="IPR036388">
    <property type="entry name" value="WH-like_DNA-bd_sf"/>
</dbReference>
<dbReference type="PANTHER" id="PTHR30136:SF24">
    <property type="entry name" value="HTH-TYPE TRANSCRIPTIONAL REPRESSOR ALLR"/>
    <property type="match status" value="1"/>
</dbReference>
<evidence type="ECO:0000256" key="6">
    <source>
        <dbReference type="SAM" id="Coils"/>
    </source>
</evidence>
<evidence type="ECO:0000259" key="8">
    <source>
        <dbReference type="PROSITE" id="PS51078"/>
    </source>
</evidence>
<comment type="function">
    <text evidence="4">May be an activator protein for the gylABX operon.</text>
</comment>
<dbReference type="InterPro" id="IPR014757">
    <property type="entry name" value="Tscrpt_reg_IclR_C"/>
</dbReference>
<sequence>MGQPELLASVQNAIRIMREFSFNEPMLGVTELSNRLGLSKSAVYRILQTLCAEGVLQQNPKTRKYYLGITAFEIGCVVYHDIEVCNVAYPLLNKLMTSVRGVIQLVMYDRGSVVYLLKLPEDRETQVFNRMGKRVPAYTTASGKVLLAFQYEKERTRVCSGKLQSFTSNTITDRKELEKELEMIKENGYALSKEEYRLGIYSVAVPIFDEVTKQIIAAISITGPKEWFSFSEIQDNVKKMKFYSRLISEQLSPREGGVYSVQWDFKGY</sequence>
<dbReference type="FunFam" id="1.10.10.10:FF:000056">
    <property type="entry name" value="IclR family transcriptional regulator"/>
    <property type="match status" value="1"/>
</dbReference>
<dbReference type="PANTHER" id="PTHR30136">
    <property type="entry name" value="HELIX-TURN-HELIX TRANSCRIPTIONAL REGULATOR, ICLR FAMILY"/>
    <property type="match status" value="1"/>
</dbReference>
<feature type="domain" description="IclR-ED" evidence="8">
    <location>
        <begin position="70"/>
        <end position="253"/>
    </location>
</feature>
<dbReference type="Pfam" id="PF09339">
    <property type="entry name" value="HTH_IclR"/>
    <property type="match status" value="1"/>
</dbReference>
<accession>A0A5J5HR90</accession>
<evidence type="ECO:0000259" key="7">
    <source>
        <dbReference type="PROSITE" id="PS51077"/>
    </source>
</evidence>
<keyword evidence="2" id="KW-0238">DNA-binding</keyword>
<dbReference type="Gene3D" id="3.30.450.40">
    <property type="match status" value="1"/>
</dbReference>
<dbReference type="InterPro" id="IPR011991">
    <property type="entry name" value="ArsR-like_HTH"/>
</dbReference>
<feature type="domain" description="HTH iclR-type" evidence="7">
    <location>
        <begin position="7"/>
        <end position="69"/>
    </location>
</feature>
<dbReference type="PROSITE" id="PS51078">
    <property type="entry name" value="ICLR_ED"/>
    <property type="match status" value="1"/>
</dbReference>
<evidence type="ECO:0000256" key="5">
    <source>
        <dbReference type="ARBA" id="ARBA00070406"/>
    </source>
</evidence>
<dbReference type="PROSITE" id="PS51077">
    <property type="entry name" value="HTH_ICLR"/>
    <property type="match status" value="1"/>
</dbReference>
<dbReference type="InterPro" id="IPR029016">
    <property type="entry name" value="GAF-like_dom_sf"/>
</dbReference>
<dbReference type="CDD" id="cd00090">
    <property type="entry name" value="HTH_ARSR"/>
    <property type="match status" value="1"/>
</dbReference>
<keyword evidence="1" id="KW-0805">Transcription regulation</keyword>
<dbReference type="EMBL" id="VYKL01000024">
    <property type="protein sequence ID" value="KAA9022243.1"/>
    <property type="molecule type" value="Genomic_DNA"/>
</dbReference>
<dbReference type="GO" id="GO:0045892">
    <property type="term" value="P:negative regulation of DNA-templated transcription"/>
    <property type="evidence" value="ECO:0007669"/>
    <property type="project" value="TreeGrafter"/>
</dbReference>
<organism evidence="9 10">
    <name type="scientific">Niallia endozanthoxylica</name>
    <dbReference type="NCBI Taxonomy" id="2036016"/>
    <lineage>
        <taxon>Bacteria</taxon>
        <taxon>Bacillati</taxon>
        <taxon>Bacillota</taxon>
        <taxon>Bacilli</taxon>
        <taxon>Bacillales</taxon>
        <taxon>Bacillaceae</taxon>
        <taxon>Niallia</taxon>
    </lineage>
</organism>
<evidence type="ECO:0000256" key="3">
    <source>
        <dbReference type="ARBA" id="ARBA00023163"/>
    </source>
</evidence>
<dbReference type="Proteomes" id="UP000326671">
    <property type="component" value="Unassembled WGS sequence"/>
</dbReference>
<dbReference type="InterPro" id="IPR050707">
    <property type="entry name" value="HTH_MetabolicPath_Reg"/>
</dbReference>
<comment type="caution">
    <text evidence="9">The sequence shown here is derived from an EMBL/GenBank/DDBJ whole genome shotgun (WGS) entry which is preliminary data.</text>
</comment>
<dbReference type="OrthoDB" id="9778379at2"/>
<evidence type="ECO:0000313" key="9">
    <source>
        <dbReference type="EMBL" id="KAA9022243.1"/>
    </source>
</evidence>
<evidence type="ECO:0000256" key="2">
    <source>
        <dbReference type="ARBA" id="ARBA00023125"/>
    </source>
</evidence>
<dbReference type="SMART" id="SM00346">
    <property type="entry name" value="HTH_ICLR"/>
    <property type="match status" value="1"/>
</dbReference>
<dbReference type="GO" id="GO:0003677">
    <property type="term" value="F:DNA binding"/>
    <property type="evidence" value="ECO:0007669"/>
    <property type="project" value="UniProtKB-KW"/>
</dbReference>
<evidence type="ECO:0000256" key="4">
    <source>
        <dbReference type="ARBA" id="ARBA00058938"/>
    </source>
</evidence>